<evidence type="ECO:0000313" key="3">
    <source>
        <dbReference type="Proteomes" id="UP000182589"/>
    </source>
</evidence>
<evidence type="ECO:0000256" key="1">
    <source>
        <dbReference type="SAM" id="SignalP"/>
    </source>
</evidence>
<accession>A0A1H2YCD8</accession>
<reference evidence="3" key="1">
    <citation type="submission" date="2016-10" db="EMBL/GenBank/DDBJ databases">
        <authorList>
            <person name="Varghese N."/>
        </authorList>
    </citation>
    <scope>NUCLEOTIDE SEQUENCE [LARGE SCALE GENOMIC DNA]</scope>
    <source>
        <strain evidence="3">DSM 12489</strain>
    </source>
</reference>
<keyword evidence="3" id="KW-1185">Reference proteome</keyword>
<dbReference type="AlphaFoldDB" id="A0A1H2YCD8"/>
<organism evidence="2 3">
    <name type="scientific">Alicyclobacillus hesperidum</name>
    <dbReference type="NCBI Taxonomy" id="89784"/>
    <lineage>
        <taxon>Bacteria</taxon>
        <taxon>Bacillati</taxon>
        <taxon>Bacillota</taxon>
        <taxon>Bacilli</taxon>
        <taxon>Bacillales</taxon>
        <taxon>Alicyclobacillaceae</taxon>
        <taxon>Alicyclobacillus</taxon>
    </lineage>
</organism>
<proteinExistence type="predicted"/>
<evidence type="ECO:0000313" key="2">
    <source>
        <dbReference type="EMBL" id="SDX02189.1"/>
    </source>
</evidence>
<name>A0A1H2YCD8_9BACL</name>
<dbReference type="EMBL" id="FNOJ01000031">
    <property type="protein sequence ID" value="SDX02189.1"/>
    <property type="molecule type" value="Genomic_DNA"/>
</dbReference>
<dbReference type="Proteomes" id="UP000182589">
    <property type="component" value="Unassembled WGS sequence"/>
</dbReference>
<protein>
    <submittedName>
        <fullName evidence="2">Uncharacterized protein</fullName>
    </submittedName>
</protein>
<keyword evidence="1" id="KW-0732">Signal</keyword>
<sequence length="173" mass="18814">MKRSFLGAYTMTTMLLAGYSTVFAATTSGPSTAPVLNGVSTTPPGETSSMPIAITPFATTPPDMYWNLSADPYNGSFQDVSNATGIYTNYYFSPNAAGEISMNDDVISDGGSPTNYNLYLWDYTTGQEIYGATIPLGSNSFEWTGLNPNDFYYIEWKANGNYNYIGGTFSVHY</sequence>
<feature type="chain" id="PRO_5010350465" evidence="1">
    <location>
        <begin position="25"/>
        <end position="173"/>
    </location>
</feature>
<gene>
    <name evidence="2" type="ORF">SAMN04489725_13111</name>
</gene>
<feature type="signal peptide" evidence="1">
    <location>
        <begin position="1"/>
        <end position="24"/>
    </location>
</feature>
<dbReference type="RefSeq" id="WP_143027553.1">
    <property type="nucleotide sequence ID" value="NZ_FNOJ01000031.1"/>
</dbReference>